<sequence length="523" mass="61475">MLPQVEDLMKELGWADGFCIPVANEENKALEKEVEEQLRKKAEKKIALEELQERLESLKTRDKHLLEELKQLDELVAAYETQCNAENEMILSLEREHSIILQEKQNCKKKLNELRDSRHSLENEKLQLRSKLKGLKASVEWGEEALQAWKEDLSKNSGDANLLEKYQLEDDSKFCEVEVKRQKLLSDVMQAQNTLNRLVSELKISENELCHTTKMFRQAHEERNKLLEQWGAAVNFLQARDDTIMKTLMELQNLKKSGREKYKQLLQERQFYEEQFKDNSELYASITEKSTNCEHLREEKLRINEVLQEISSQVLTSQRALAELEHELAREEKEEKKLMEECDIKEASVKCLTESIEDLKNKLKTLKTETTEALERSRIPHKIYDDKVKSLEQISVKQKRLHDSMHKTESELSAIKKEGELCFQEIQFSEAHSAALDKKMKSISKEIFHQEEMLYNQNLQLTQINTEIAFLEGKRDSEYLESLKKEIEMLEIDLKEKTKDHDFILTQVTQSEVKGRFELLKTR</sequence>
<reference evidence="6" key="1">
    <citation type="submission" date="2021-12" db="EMBL/GenBank/DDBJ databases">
        <authorList>
            <person name="King R."/>
        </authorList>
    </citation>
    <scope>NUCLEOTIDE SEQUENCE</scope>
</reference>
<evidence type="ECO:0000313" key="7">
    <source>
        <dbReference type="Proteomes" id="UP001152759"/>
    </source>
</evidence>
<comment type="function">
    <text evidence="4">Required for assembly of dynein regulatory complex (DRC) and inner dynein arm (IDA) complexes, which are responsible for ciliary beat regulation, thereby playing a central role in motility in cilia and flagella. Probably acts together with CCDC40 to form a molecular ruler that determines the 96 nanometer (nm) repeat length and arrangements of components in cilia and flagella. Not required for outer dynein arm complexes assembly.</text>
</comment>
<evidence type="ECO:0000256" key="3">
    <source>
        <dbReference type="ARBA" id="ARBA00023054"/>
    </source>
</evidence>
<evidence type="ECO:0000313" key="6">
    <source>
        <dbReference type="EMBL" id="CAH0393394.1"/>
    </source>
</evidence>
<accession>A0A9P0AFG5</accession>
<dbReference type="EMBL" id="OU963868">
    <property type="protein sequence ID" value="CAH0393394.1"/>
    <property type="molecule type" value="Genomic_DNA"/>
</dbReference>
<keyword evidence="7" id="KW-1185">Reference proteome</keyword>
<dbReference type="GO" id="GO:0005576">
    <property type="term" value="C:extracellular region"/>
    <property type="evidence" value="ECO:0007669"/>
    <property type="project" value="GOC"/>
</dbReference>
<dbReference type="PANTHER" id="PTHR18962:SF0">
    <property type="entry name" value="COILED-COIL DOMAIN-CONTAINING PROTEIN 39"/>
    <property type="match status" value="1"/>
</dbReference>
<dbReference type="GO" id="GO:0060285">
    <property type="term" value="P:cilium-dependent cell motility"/>
    <property type="evidence" value="ECO:0007669"/>
    <property type="project" value="TreeGrafter"/>
</dbReference>
<protein>
    <recommendedName>
        <fullName evidence="2">Coiled-coil domain-containing protein 39</fullName>
    </recommendedName>
</protein>
<feature type="coiled-coil region" evidence="5">
    <location>
        <begin position="248"/>
        <end position="376"/>
    </location>
</feature>
<dbReference type="AlphaFoldDB" id="A0A9P0AFG5"/>
<dbReference type="PANTHER" id="PTHR18962">
    <property type="entry name" value="COILED-COIL DOMAIN-CONTAINING PROTEIN 39"/>
    <property type="match status" value="1"/>
</dbReference>
<evidence type="ECO:0000256" key="2">
    <source>
        <dbReference type="ARBA" id="ARBA00016725"/>
    </source>
</evidence>
<dbReference type="InterPro" id="IPR033290">
    <property type="entry name" value="CCDC39"/>
</dbReference>
<dbReference type="GO" id="GO:0005930">
    <property type="term" value="C:axoneme"/>
    <property type="evidence" value="ECO:0007669"/>
    <property type="project" value="InterPro"/>
</dbReference>
<gene>
    <name evidence="6" type="ORF">BEMITA_LOCUS11803</name>
</gene>
<feature type="coiled-coil region" evidence="5">
    <location>
        <begin position="20"/>
        <end position="138"/>
    </location>
</feature>
<dbReference type="Pfam" id="PF24161">
    <property type="entry name" value="CCDC39"/>
    <property type="match status" value="1"/>
</dbReference>
<evidence type="ECO:0000256" key="1">
    <source>
        <dbReference type="ARBA" id="ARBA00005805"/>
    </source>
</evidence>
<dbReference type="Proteomes" id="UP001152759">
    <property type="component" value="Chromosome 7"/>
</dbReference>
<organism evidence="6 7">
    <name type="scientific">Bemisia tabaci</name>
    <name type="common">Sweetpotato whitefly</name>
    <name type="synonym">Aleurodes tabaci</name>
    <dbReference type="NCBI Taxonomy" id="7038"/>
    <lineage>
        <taxon>Eukaryota</taxon>
        <taxon>Metazoa</taxon>
        <taxon>Ecdysozoa</taxon>
        <taxon>Arthropoda</taxon>
        <taxon>Hexapoda</taxon>
        <taxon>Insecta</taxon>
        <taxon>Pterygota</taxon>
        <taxon>Neoptera</taxon>
        <taxon>Paraneoptera</taxon>
        <taxon>Hemiptera</taxon>
        <taxon>Sternorrhyncha</taxon>
        <taxon>Aleyrodoidea</taxon>
        <taxon>Aleyrodidae</taxon>
        <taxon>Aleyrodinae</taxon>
        <taxon>Bemisia</taxon>
    </lineage>
</organism>
<dbReference type="OrthoDB" id="420518at2759"/>
<dbReference type="GO" id="GO:0060287">
    <property type="term" value="P:epithelial cilium movement involved in determination of left/right asymmetry"/>
    <property type="evidence" value="ECO:0007669"/>
    <property type="project" value="TreeGrafter"/>
</dbReference>
<dbReference type="KEGG" id="btab:109042318"/>
<comment type="similarity">
    <text evidence="1">Belongs to the CCDC39 family.</text>
</comment>
<feature type="coiled-coil region" evidence="5">
    <location>
        <begin position="181"/>
        <end position="208"/>
    </location>
</feature>
<evidence type="ECO:0000256" key="5">
    <source>
        <dbReference type="SAM" id="Coils"/>
    </source>
</evidence>
<proteinExistence type="inferred from homology"/>
<keyword evidence="3 5" id="KW-0175">Coiled coil</keyword>
<dbReference type="GO" id="GO:0036159">
    <property type="term" value="P:inner dynein arm assembly"/>
    <property type="evidence" value="ECO:0007669"/>
    <property type="project" value="InterPro"/>
</dbReference>
<name>A0A9P0AFG5_BEMTA</name>
<evidence type="ECO:0000256" key="4">
    <source>
        <dbReference type="ARBA" id="ARBA00045182"/>
    </source>
</evidence>